<evidence type="ECO:0000256" key="7">
    <source>
        <dbReference type="SAM" id="MobiDB-lite"/>
    </source>
</evidence>
<dbReference type="STRING" id="1192034.CAP_0772"/>
<dbReference type="InterPro" id="IPR051347">
    <property type="entry name" value="Circadian_clock_KaiC-rel"/>
</dbReference>
<keyword evidence="10" id="KW-1185">Reference proteome</keyword>
<evidence type="ECO:0000256" key="6">
    <source>
        <dbReference type="ARBA" id="ARBA00022801"/>
    </source>
</evidence>
<feature type="region of interest" description="Disordered" evidence="7">
    <location>
        <begin position="1"/>
        <end position="24"/>
    </location>
</feature>
<feature type="domain" description="KaiC" evidence="8">
    <location>
        <begin position="262"/>
        <end position="497"/>
    </location>
</feature>
<dbReference type="PROSITE" id="PS51146">
    <property type="entry name" value="KAIC"/>
    <property type="match status" value="2"/>
</dbReference>
<gene>
    <name evidence="9" type="ORF">CAP_0772</name>
</gene>
<organism evidence="9 10">
    <name type="scientific">Chondromyces apiculatus DSM 436</name>
    <dbReference type="NCBI Taxonomy" id="1192034"/>
    <lineage>
        <taxon>Bacteria</taxon>
        <taxon>Pseudomonadati</taxon>
        <taxon>Myxococcota</taxon>
        <taxon>Polyangia</taxon>
        <taxon>Polyangiales</taxon>
        <taxon>Polyangiaceae</taxon>
        <taxon>Chondromyces</taxon>
    </lineage>
</organism>
<dbReference type="SUPFAM" id="SSF52540">
    <property type="entry name" value="P-loop containing nucleoside triphosphate hydrolases"/>
    <property type="match status" value="2"/>
</dbReference>
<dbReference type="eggNOG" id="COG0467">
    <property type="taxonomic scope" value="Bacteria"/>
</dbReference>
<feature type="compositionally biased region" description="Basic and acidic residues" evidence="7">
    <location>
        <begin position="1"/>
        <end position="17"/>
    </location>
</feature>
<feature type="region of interest" description="Disordered" evidence="7">
    <location>
        <begin position="498"/>
        <end position="548"/>
    </location>
</feature>
<dbReference type="Pfam" id="PF06745">
    <property type="entry name" value="ATPase"/>
    <property type="match status" value="2"/>
</dbReference>
<dbReference type="PANTHER" id="PTHR42926:SF1">
    <property type="entry name" value="CIRCADIAN CLOCK OSCILLATOR PROTEIN KAIC 1"/>
    <property type="match status" value="1"/>
</dbReference>
<dbReference type="InterPro" id="IPR003593">
    <property type="entry name" value="AAA+_ATPase"/>
</dbReference>
<sequence>MDLEPRTEESRRARWDGEGEVQEDGVPRLSTGIHRLDSILCGGFLRGGIYSVMGPPGSGKTLLGNQLCFHHASTGGRAIYVTLLAESHARMLLHIRPMSFFAPDRVGTSIQFVNAFSVLEQQGLDGLQDLLRRFIRESKATLAVIDGTQAVEAHAEKPLGFQKFLRELQAFTGLLDCTVLLLTPTSPSRTQAENTMVDGVLELSHSLLGPRAVRELTVHKFRGSESLAGRHEMEIGRDGMIIHPRTEVQFNRPPSRAGEQRIRMPFGIPELDEMTHGGIVSGSTTMVLGPPGVGKTILGLQFLAHGASQGQPGVYFGFFETPPRLLEKARDVGIDLESYCQEGLIEVQWQPPLEHYVDELAERLLERIRERKVERLRVFIDGFAGFKSALFYPERLPRFFAALTHELRNLDVTTIFAEEADLFRTEIKLPDEDLAAVVENILVLRNVEVRSQLHRILSIRKMRESDYDAAAREFHITSRGIEVAPSFESAEAILSGQEVRATRGRERGRQASPARSRTRKGSRESASVRKVTKGGRKGPTRGVAGRRS</sequence>
<keyword evidence="6" id="KW-0378">Hydrolase</keyword>
<dbReference type="AlphaFoldDB" id="A0A017TDB8"/>
<dbReference type="PIRSF" id="PIRSF039117">
    <property type="entry name" value="KaiC"/>
    <property type="match status" value="1"/>
</dbReference>
<reference evidence="9 10" key="1">
    <citation type="submission" date="2013-05" db="EMBL/GenBank/DDBJ databases">
        <title>Genome assembly of Chondromyces apiculatus DSM 436.</title>
        <authorList>
            <person name="Sharma G."/>
            <person name="Khatri I."/>
            <person name="Kaur C."/>
            <person name="Mayilraj S."/>
            <person name="Subramanian S."/>
        </authorList>
    </citation>
    <scope>NUCLEOTIDE SEQUENCE [LARGE SCALE GENOMIC DNA]</scope>
    <source>
        <strain evidence="9 10">DSM 436</strain>
    </source>
</reference>
<name>A0A017TDB8_9BACT</name>
<dbReference type="GO" id="GO:0005524">
    <property type="term" value="F:ATP binding"/>
    <property type="evidence" value="ECO:0007669"/>
    <property type="project" value="InterPro"/>
</dbReference>
<keyword evidence="2" id="KW-0597">Phosphoprotein</keyword>
<keyword evidence="4" id="KW-0677">Repeat</keyword>
<feature type="domain" description="KaiC" evidence="8">
    <location>
        <begin position="27"/>
        <end position="256"/>
    </location>
</feature>
<comment type="caution">
    <text evidence="9">The sequence shown here is derived from an EMBL/GenBank/DDBJ whole genome shotgun (WGS) entry which is preliminary data.</text>
</comment>
<dbReference type="InterPro" id="IPR030665">
    <property type="entry name" value="KaiC"/>
</dbReference>
<evidence type="ECO:0000259" key="8">
    <source>
        <dbReference type="PROSITE" id="PS51146"/>
    </source>
</evidence>
<dbReference type="Gene3D" id="3.40.50.300">
    <property type="entry name" value="P-loop containing nucleotide triphosphate hydrolases"/>
    <property type="match status" value="2"/>
</dbReference>
<feature type="compositionally biased region" description="Basic and acidic residues" evidence="7">
    <location>
        <begin position="500"/>
        <end position="509"/>
    </location>
</feature>
<evidence type="ECO:0000256" key="4">
    <source>
        <dbReference type="ARBA" id="ARBA00022737"/>
    </source>
</evidence>
<dbReference type="EMBL" id="ASRX01000011">
    <property type="protein sequence ID" value="EYF07293.1"/>
    <property type="molecule type" value="Genomic_DNA"/>
</dbReference>
<dbReference type="InterPro" id="IPR014774">
    <property type="entry name" value="KaiC-like_dom"/>
</dbReference>
<evidence type="ECO:0000256" key="2">
    <source>
        <dbReference type="ARBA" id="ARBA00022553"/>
    </source>
</evidence>
<protein>
    <recommendedName>
        <fullName evidence="1">non-specific serine/threonine protein kinase</fullName>
        <ecNumber evidence="1">2.7.11.1</ecNumber>
    </recommendedName>
</protein>
<evidence type="ECO:0000256" key="3">
    <source>
        <dbReference type="ARBA" id="ARBA00022679"/>
    </source>
</evidence>
<evidence type="ECO:0000313" key="9">
    <source>
        <dbReference type="EMBL" id="EYF07293.1"/>
    </source>
</evidence>
<keyword evidence="5" id="KW-0418">Kinase</keyword>
<evidence type="ECO:0000256" key="5">
    <source>
        <dbReference type="ARBA" id="ARBA00022777"/>
    </source>
</evidence>
<keyword evidence="3" id="KW-0808">Transferase</keyword>
<dbReference type="SMART" id="SM00382">
    <property type="entry name" value="AAA"/>
    <property type="match status" value="2"/>
</dbReference>
<proteinExistence type="predicted"/>
<dbReference type="CDD" id="cd01124">
    <property type="entry name" value="KaiC-like"/>
    <property type="match status" value="1"/>
</dbReference>
<accession>A0A017TDB8</accession>
<evidence type="ECO:0000256" key="1">
    <source>
        <dbReference type="ARBA" id="ARBA00012513"/>
    </source>
</evidence>
<dbReference type="Proteomes" id="UP000019678">
    <property type="component" value="Unassembled WGS sequence"/>
</dbReference>
<feature type="compositionally biased region" description="Basic residues" evidence="7">
    <location>
        <begin position="530"/>
        <end position="548"/>
    </location>
</feature>
<dbReference type="GO" id="GO:0016787">
    <property type="term" value="F:hydrolase activity"/>
    <property type="evidence" value="ECO:0007669"/>
    <property type="project" value="UniProtKB-KW"/>
</dbReference>
<dbReference type="GO" id="GO:0004674">
    <property type="term" value="F:protein serine/threonine kinase activity"/>
    <property type="evidence" value="ECO:0007669"/>
    <property type="project" value="UniProtKB-EC"/>
</dbReference>
<dbReference type="PANTHER" id="PTHR42926">
    <property type="match status" value="1"/>
</dbReference>
<dbReference type="InterPro" id="IPR010624">
    <property type="entry name" value="KaiC_dom"/>
</dbReference>
<dbReference type="EC" id="2.7.11.1" evidence="1"/>
<evidence type="ECO:0000313" key="10">
    <source>
        <dbReference type="Proteomes" id="UP000019678"/>
    </source>
</evidence>
<dbReference type="InterPro" id="IPR027417">
    <property type="entry name" value="P-loop_NTPase"/>
</dbReference>